<dbReference type="GO" id="GO:0008049">
    <property type="term" value="P:male courtship behavior"/>
    <property type="evidence" value="ECO:0007669"/>
    <property type="project" value="TreeGrafter"/>
</dbReference>
<reference evidence="9" key="1">
    <citation type="journal article" date="2023" name="G3 (Bethesda)">
        <title>Whole genome assemblies of Zophobas morio and Tenebrio molitor.</title>
        <authorList>
            <person name="Kaur S."/>
            <person name="Stinson S.A."/>
            <person name="diCenzo G.C."/>
        </authorList>
    </citation>
    <scope>NUCLEOTIDE SEQUENCE</scope>
    <source>
        <strain evidence="9">QUZm001</strain>
    </source>
</reference>
<feature type="transmembrane region" description="Helical" evidence="8">
    <location>
        <begin position="41"/>
        <end position="59"/>
    </location>
</feature>
<comment type="similarity">
    <text evidence="8">Belongs to the insect chemoreceptor superfamily. Gustatory receptor (GR) family.</text>
</comment>
<keyword evidence="7 8" id="KW-0807">Transducer</keyword>
<keyword evidence="3 8" id="KW-0812">Transmembrane</keyword>
<keyword evidence="10" id="KW-1185">Reference proteome</keyword>
<dbReference type="EMBL" id="JALNTZ010000005">
    <property type="protein sequence ID" value="KAJ3651180.1"/>
    <property type="molecule type" value="Genomic_DNA"/>
</dbReference>
<dbReference type="GO" id="GO:0030425">
    <property type="term" value="C:dendrite"/>
    <property type="evidence" value="ECO:0007669"/>
    <property type="project" value="TreeGrafter"/>
</dbReference>
<evidence type="ECO:0000256" key="2">
    <source>
        <dbReference type="ARBA" id="ARBA00022475"/>
    </source>
</evidence>
<evidence type="ECO:0000256" key="3">
    <source>
        <dbReference type="ARBA" id="ARBA00022692"/>
    </source>
</evidence>
<name>A0AA38I812_9CUCU</name>
<dbReference type="GO" id="GO:0007635">
    <property type="term" value="P:chemosensory behavior"/>
    <property type="evidence" value="ECO:0007669"/>
    <property type="project" value="TreeGrafter"/>
</dbReference>
<comment type="subcellular location">
    <subcellularLocation>
        <location evidence="1 8">Cell membrane</location>
        <topology evidence="1 8">Multi-pass membrane protein</topology>
    </subcellularLocation>
</comment>
<keyword evidence="4 8" id="KW-1133">Transmembrane helix</keyword>
<dbReference type="GO" id="GO:0043025">
    <property type="term" value="C:neuronal cell body"/>
    <property type="evidence" value="ECO:0007669"/>
    <property type="project" value="TreeGrafter"/>
</dbReference>
<evidence type="ECO:0000256" key="8">
    <source>
        <dbReference type="RuleBase" id="RU363108"/>
    </source>
</evidence>
<dbReference type="GO" id="GO:0050909">
    <property type="term" value="P:sensory perception of taste"/>
    <property type="evidence" value="ECO:0007669"/>
    <property type="project" value="InterPro"/>
</dbReference>
<dbReference type="Proteomes" id="UP001168821">
    <property type="component" value="Unassembled WGS sequence"/>
</dbReference>
<comment type="caution">
    <text evidence="9">The sequence shown here is derived from an EMBL/GenBank/DDBJ whole genome shotgun (WGS) entry which is preliminary data.</text>
</comment>
<feature type="transmembrane region" description="Helical" evidence="8">
    <location>
        <begin position="135"/>
        <end position="158"/>
    </location>
</feature>
<keyword evidence="5 8" id="KW-0472">Membrane</keyword>
<dbReference type="InterPro" id="IPR013604">
    <property type="entry name" value="7TM_chemorcpt"/>
</dbReference>
<organism evidence="9 10">
    <name type="scientific">Zophobas morio</name>
    <dbReference type="NCBI Taxonomy" id="2755281"/>
    <lineage>
        <taxon>Eukaryota</taxon>
        <taxon>Metazoa</taxon>
        <taxon>Ecdysozoa</taxon>
        <taxon>Arthropoda</taxon>
        <taxon>Hexapoda</taxon>
        <taxon>Insecta</taxon>
        <taxon>Pterygota</taxon>
        <taxon>Neoptera</taxon>
        <taxon>Endopterygota</taxon>
        <taxon>Coleoptera</taxon>
        <taxon>Polyphaga</taxon>
        <taxon>Cucujiformia</taxon>
        <taxon>Tenebrionidae</taxon>
        <taxon>Zophobas</taxon>
    </lineage>
</organism>
<dbReference type="GO" id="GO:0030424">
    <property type="term" value="C:axon"/>
    <property type="evidence" value="ECO:0007669"/>
    <property type="project" value="TreeGrafter"/>
</dbReference>
<evidence type="ECO:0000256" key="4">
    <source>
        <dbReference type="ARBA" id="ARBA00022989"/>
    </source>
</evidence>
<evidence type="ECO:0000256" key="6">
    <source>
        <dbReference type="ARBA" id="ARBA00023170"/>
    </source>
</evidence>
<feature type="transmembrane region" description="Helical" evidence="8">
    <location>
        <begin position="238"/>
        <end position="260"/>
    </location>
</feature>
<keyword evidence="2 8" id="KW-1003">Cell membrane</keyword>
<gene>
    <name evidence="9" type="ORF">Zmor_017234</name>
</gene>
<dbReference type="Pfam" id="PF08395">
    <property type="entry name" value="7tm_7"/>
    <property type="match status" value="1"/>
</dbReference>
<feature type="transmembrane region" description="Helical" evidence="8">
    <location>
        <begin position="280"/>
        <end position="299"/>
    </location>
</feature>
<sequence>MSFQLSIKDINFIKYLWLYLNLPLVTPWYDFDKNSPYKPKLQKAYGLILLSGTIFRLTYVMLDREKHGYIPRSEKSQSFTVLCVHVILTWIAGLGIFKSCFLDLQKWKILLTNLRHIDRKLKNVGQVETSFWKNFYLILFVKHVLFVTSIGFGEYIWVHFQQFSILHLVVGTCILETYYEFLTTVLINALVQSFKSRYQDLNHRISTVSRETKIVQKWRALAQDYRLLGESVEVFNEIFGWQIVLMMFHFGLEIVNALYFNFLVSVGNLKTPFICHLANFVLWLWMLCNFLMIVLPIHATQKESRKFIQLLYKMQDCFEERSVEIDALTRIISYSKIFTPKFNAAGFFSIDRAIIFSLLANVGTYVVIMFQIDFNETS</sequence>
<dbReference type="GO" id="GO:0007165">
    <property type="term" value="P:signal transduction"/>
    <property type="evidence" value="ECO:0007669"/>
    <property type="project" value="UniProtKB-KW"/>
</dbReference>
<protein>
    <recommendedName>
        <fullName evidence="8">Gustatory receptor</fullName>
    </recommendedName>
</protein>
<evidence type="ECO:0000313" key="9">
    <source>
        <dbReference type="EMBL" id="KAJ3651180.1"/>
    </source>
</evidence>
<dbReference type="PANTHER" id="PTHR21143:SF104">
    <property type="entry name" value="GUSTATORY RECEPTOR 8A-RELATED"/>
    <property type="match status" value="1"/>
</dbReference>
<evidence type="ECO:0000256" key="7">
    <source>
        <dbReference type="ARBA" id="ARBA00023224"/>
    </source>
</evidence>
<feature type="transmembrane region" description="Helical" evidence="8">
    <location>
        <begin position="12"/>
        <end position="29"/>
    </location>
</feature>
<accession>A0AA38I812</accession>
<feature type="transmembrane region" description="Helical" evidence="8">
    <location>
        <begin position="353"/>
        <end position="372"/>
    </location>
</feature>
<dbReference type="AlphaFoldDB" id="A0AA38I812"/>
<dbReference type="GO" id="GO:0005886">
    <property type="term" value="C:plasma membrane"/>
    <property type="evidence" value="ECO:0007669"/>
    <property type="project" value="UniProtKB-SubCell"/>
</dbReference>
<keyword evidence="6 8" id="KW-0675">Receptor</keyword>
<dbReference type="PANTHER" id="PTHR21143">
    <property type="entry name" value="INVERTEBRATE GUSTATORY RECEPTOR"/>
    <property type="match status" value="1"/>
</dbReference>
<feature type="transmembrane region" description="Helical" evidence="8">
    <location>
        <begin position="79"/>
        <end position="97"/>
    </location>
</feature>
<evidence type="ECO:0000256" key="1">
    <source>
        <dbReference type="ARBA" id="ARBA00004651"/>
    </source>
</evidence>
<proteinExistence type="inferred from homology"/>
<comment type="function">
    <text evidence="8">Gustatory receptor which mediates acceptance or avoidance behavior, depending on its substrates.</text>
</comment>
<evidence type="ECO:0000256" key="5">
    <source>
        <dbReference type="ARBA" id="ARBA00023136"/>
    </source>
</evidence>
<evidence type="ECO:0000313" key="10">
    <source>
        <dbReference type="Proteomes" id="UP001168821"/>
    </source>
</evidence>